<name>A0A3R9P4S8_9BACI</name>
<dbReference type="Proteomes" id="UP000275076">
    <property type="component" value="Unassembled WGS sequence"/>
</dbReference>
<dbReference type="EMBL" id="RBVX01000028">
    <property type="protein sequence ID" value="RSL31106.1"/>
    <property type="molecule type" value="Genomic_DNA"/>
</dbReference>
<keyword evidence="1" id="KW-0413">Isomerase</keyword>
<organism evidence="1 2">
    <name type="scientific">Salibacterium salarium</name>
    <dbReference type="NCBI Taxonomy" id="284579"/>
    <lineage>
        <taxon>Bacteria</taxon>
        <taxon>Bacillati</taxon>
        <taxon>Bacillota</taxon>
        <taxon>Bacilli</taxon>
        <taxon>Bacillales</taxon>
        <taxon>Bacillaceae</taxon>
    </lineage>
</organism>
<gene>
    <name evidence="1" type="ORF">D7Z54_22590</name>
</gene>
<dbReference type="RefSeq" id="WP_125559276.1">
    <property type="nucleotide sequence ID" value="NZ_RBVX01000028.1"/>
</dbReference>
<keyword evidence="2" id="KW-1185">Reference proteome</keyword>
<accession>A0A3R9P4S8</accession>
<sequence length="167" mass="19062">MDFIVFIHGNIKYQITIDPTVWIFDDRKIDLTTWSGEENRKQEEIEAYQKSVSEQWDKEITKGVDAPKRSETNQVRSKKEQLIHGTFAMPFRSFLENAEPEAEAKQVVVETSDGTEHTVNLQDALQFVTGFSKDGEPLKETGPVHVYYGDGSNKENPITHVTGFRVV</sequence>
<protein>
    <submittedName>
        <fullName evidence="1">Peptidyl-prolyl cis-trans isomerase</fullName>
    </submittedName>
</protein>
<dbReference type="OrthoDB" id="2404998at2"/>
<reference evidence="1 2" key="1">
    <citation type="submission" date="2018-10" db="EMBL/GenBank/DDBJ databases">
        <title>Draft genome sequence of Bacillus salarius IM0101, isolated from a hypersaline soil in Inner Mongolia, China.</title>
        <authorList>
            <person name="Yamprayoonswat W."/>
            <person name="Boonvisut S."/>
            <person name="Jumpathong W."/>
            <person name="Sittihan S."/>
            <person name="Ruangsuj P."/>
            <person name="Wanthongcharoen S."/>
            <person name="Thongpramul N."/>
            <person name="Pimmason S."/>
            <person name="Yu B."/>
            <person name="Yasawong M."/>
        </authorList>
    </citation>
    <scope>NUCLEOTIDE SEQUENCE [LARGE SCALE GENOMIC DNA]</scope>
    <source>
        <strain evidence="1 2">IM0101</strain>
    </source>
</reference>
<evidence type="ECO:0000313" key="1">
    <source>
        <dbReference type="EMBL" id="RSL31106.1"/>
    </source>
</evidence>
<evidence type="ECO:0000313" key="2">
    <source>
        <dbReference type="Proteomes" id="UP000275076"/>
    </source>
</evidence>
<dbReference type="AlphaFoldDB" id="A0A3R9P4S8"/>
<comment type="caution">
    <text evidence="1">The sequence shown here is derived from an EMBL/GenBank/DDBJ whole genome shotgun (WGS) entry which is preliminary data.</text>
</comment>
<dbReference type="GO" id="GO:0016853">
    <property type="term" value="F:isomerase activity"/>
    <property type="evidence" value="ECO:0007669"/>
    <property type="project" value="UniProtKB-KW"/>
</dbReference>
<proteinExistence type="predicted"/>